<organism evidence="2 3">
    <name type="scientific">Streptomyces laurentii</name>
    <dbReference type="NCBI Taxonomy" id="39478"/>
    <lineage>
        <taxon>Bacteria</taxon>
        <taxon>Bacillati</taxon>
        <taxon>Actinomycetota</taxon>
        <taxon>Actinomycetes</taxon>
        <taxon>Kitasatosporales</taxon>
        <taxon>Streptomycetaceae</taxon>
        <taxon>Streptomyces</taxon>
    </lineage>
</organism>
<keyword evidence="3" id="KW-1185">Reference proteome</keyword>
<reference evidence="2 3" key="1">
    <citation type="journal article" date="2016" name="Genome Announc.">
        <title>Complete Genome Sequence of Thiostrepton-Producing Streptomyces laurentii ATCC 31255.</title>
        <authorList>
            <person name="Doi K."/>
            <person name="Fujino Y."/>
            <person name="Nagayoshi Y."/>
            <person name="Ohshima T."/>
            <person name="Ogata S."/>
        </authorList>
    </citation>
    <scope>NUCLEOTIDE SEQUENCE [LARGE SCALE GENOMIC DNA]</scope>
    <source>
        <strain evidence="2 3">ATCC 31255</strain>
    </source>
</reference>
<evidence type="ECO:0000256" key="1">
    <source>
        <dbReference type="SAM" id="MobiDB-lite"/>
    </source>
</evidence>
<sequence length="80" mass="8086">MAAAGANTATRAPPCLYSARPLPAPPSDPPLAVDAAPPWGCDGERVARKVCAKSGTVTPGECALAEFLNSPPLLVTSTEL</sequence>
<dbReference type="AlphaFoldDB" id="A0A160NU37"/>
<accession>A0A160NU37</accession>
<evidence type="ECO:0000313" key="2">
    <source>
        <dbReference type="EMBL" id="BAU81021.1"/>
    </source>
</evidence>
<dbReference type="EMBL" id="AP017424">
    <property type="protein sequence ID" value="BAU81021.1"/>
    <property type="molecule type" value="Genomic_DNA"/>
</dbReference>
<evidence type="ECO:0000313" key="3">
    <source>
        <dbReference type="Proteomes" id="UP000217676"/>
    </source>
</evidence>
<feature type="compositionally biased region" description="Low complexity" evidence="1">
    <location>
        <begin position="1"/>
        <end position="12"/>
    </location>
</feature>
<dbReference type="Proteomes" id="UP000217676">
    <property type="component" value="Chromosome"/>
</dbReference>
<dbReference type="KEGG" id="slau:SLA_0066"/>
<protein>
    <submittedName>
        <fullName evidence="2">Uncharacterized protein</fullName>
    </submittedName>
</protein>
<gene>
    <name evidence="2" type="ORF">SLA_0066</name>
</gene>
<feature type="region of interest" description="Disordered" evidence="1">
    <location>
        <begin position="1"/>
        <end position="33"/>
    </location>
</feature>
<name>A0A160NU37_STRLU</name>
<proteinExistence type="predicted"/>